<proteinExistence type="predicted"/>
<dbReference type="InterPro" id="IPR012349">
    <property type="entry name" value="Split_barrel_FMN-bd"/>
</dbReference>
<dbReference type="InterPro" id="IPR011576">
    <property type="entry name" value="Pyridox_Oxase_N"/>
</dbReference>
<organism evidence="2">
    <name type="scientific">Leptolyngbya sp. NK1-12</name>
    <dbReference type="NCBI Taxonomy" id="2547451"/>
    <lineage>
        <taxon>Bacteria</taxon>
        <taxon>Bacillati</taxon>
        <taxon>Cyanobacteriota</taxon>
        <taxon>Cyanophyceae</taxon>
        <taxon>Leptolyngbyales</taxon>
        <taxon>Leptolyngbyaceae</taxon>
        <taxon>Leptolyngbya group</taxon>
        <taxon>Leptolyngbya</taxon>
    </lineage>
</organism>
<protein>
    <submittedName>
        <fullName evidence="2">Pyridoxamine 5'-phosphate oxidase family protein</fullName>
    </submittedName>
</protein>
<accession>A0AA96WKT7</accession>
<evidence type="ECO:0000259" key="1">
    <source>
        <dbReference type="Pfam" id="PF01243"/>
    </source>
</evidence>
<dbReference type="Gene3D" id="2.30.110.10">
    <property type="entry name" value="Electron Transport, Fmn-binding Protein, Chain A"/>
    <property type="match status" value="1"/>
</dbReference>
<dbReference type="PANTHER" id="PTHR42815">
    <property type="entry name" value="FAD-BINDING, PUTATIVE (AFU_ORTHOLOGUE AFUA_6G07600)-RELATED"/>
    <property type="match status" value="1"/>
</dbReference>
<dbReference type="Pfam" id="PF01243">
    <property type="entry name" value="PNPOx_N"/>
    <property type="match status" value="1"/>
</dbReference>
<reference evidence="2" key="1">
    <citation type="submission" date="2020-05" db="EMBL/GenBank/DDBJ databases">
        <authorList>
            <person name="Zhu T."/>
            <person name="Keshari N."/>
            <person name="Lu X."/>
        </authorList>
    </citation>
    <scope>NUCLEOTIDE SEQUENCE</scope>
    <source>
        <strain evidence="2">NK1-12</strain>
    </source>
</reference>
<sequence>MPRKFGEIAFTPEVKAAQEERGSRQTYEKYIANGPANNTITPEIARFIAQLDGFYLGTVGSNGYPYIQFRGGPAGFLKILDEKTLGFADFSGNVQYITVGNLSGNNKAFLFLMDYRHRKRIKIWGRAELIEGASELSEQLRVPGYAAQVERVILFHVEAISENCPQHIPIRYSETDLEAMMAPLRERITQLEQQIGEQNAALITLKNRKVQ</sequence>
<dbReference type="AlphaFoldDB" id="A0AA96WKT7"/>
<name>A0AA96WKT7_9CYAN</name>
<dbReference type="SUPFAM" id="SSF50475">
    <property type="entry name" value="FMN-binding split barrel"/>
    <property type="match status" value="1"/>
</dbReference>
<evidence type="ECO:0000313" key="2">
    <source>
        <dbReference type="EMBL" id="WNZ27253.1"/>
    </source>
</evidence>
<dbReference type="EMBL" id="CP053587">
    <property type="protein sequence ID" value="WNZ27253.1"/>
    <property type="molecule type" value="Genomic_DNA"/>
</dbReference>
<dbReference type="PANTHER" id="PTHR42815:SF2">
    <property type="entry name" value="FAD-BINDING, PUTATIVE (AFU_ORTHOLOGUE AFUA_6G07600)-RELATED"/>
    <property type="match status" value="1"/>
</dbReference>
<feature type="domain" description="Pyridoxamine 5'-phosphate oxidase N-terminal" evidence="1">
    <location>
        <begin position="40"/>
        <end position="140"/>
    </location>
</feature>
<gene>
    <name evidence="2" type="ORF">HJG54_30635</name>
</gene>
<dbReference type="RefSeq" id="WP_316436901.1">
    <property type="nucleotide sequence ID" value="NZ_CP053587.1"/>
</dbReference>